<reference evidence="1 2" key="1">
    <citation type="submission" date="2020-12" db="EMBL/GenBank/DDBJ databases">
        <title>Draft genome sequence of Halomonas pacifica strain CARE-V15.</title>
        <authorList>
            <person name="Vignesh N."/>
            <person name="Thabitha A."/>
            <person name="Saravanan R."/>
            <person name="Manigandan V."/>
        </authorList>
    </citation>
    <scope>NUCLEOTIDE SEQUENCE [LARGE SCALE GENOMIC DNA]</scope>
    <source>
        <strain evidence="1 2">CARE-V15</strain>
    </source>
</reference>
<organism evidence="1 2">
    <name type="scientific">Bisbaumannia pacifica</name>
    <dbReference type="NCBI Taxonomy" id="77098"/>
    <lineage>
        <taxon>Bacteria</taxon>
        <taxon>Pseudomonadati</taxon>
        <taxon>Pseudomonadota</taxon>
        <taxon>Gammaproteobacteria</taxon>
        <taxon>Oceanospirillales</taxon>
        <taxon>Halomonadaceae</taxon>
        <taxon>Bisbaumannia</taxon>
    </lineage>
</organism>
<proteinExistence type="predicted"/>
<protein>
    <submittedName>
        <fullName evidence="1">Uncharacterized protein</fullName>
    </submittedName>
</protein>
<accession>A0ABD4KZH1</accession>
<comment type="caution">
    <text evidence="1">The sequence shown here is derived from an EMBL/GenBank/DDBJ whole genome shotgun (WGS) entry which is preliminary data.</text>
</comment>
<evidence type="ECO:0000313" key="2">
    <source>
        <dbReference type="Proteomes" id="UP000651738"/>
    </source>
</evidence>
<dbReference type="Proteomes" id="UP000651738">
    <property type="component" value="Unassembled WGS sequence"/>
</dbReference>
<sequence length="54" mass="6529">MNERYQVRTIFDEADNFTPIRWEVFDTHCHDHAVSAHDSYDEAVQEKDRLNNDF</sequence>
<gene>
    <name evidence="1" type="ORF">I7V36_01635</name>
</gene>
<dbReference type="AlphaFoldDB" id="A0ABD4KZH1"/>
<dbReference type="RefSeq" id="WP_198056804.1">
    <property type="nucleotide sequence ID" value="NZ_JAEDAF010000001.1"/>
</dbReference>
<dbReference type="EMBL" id="JAEDAF010000001">
    <property type="protein sequence ID" value="MBH8578782.1"/>
    <property type="molecule type" value="Genomic_DNA"/>
</dbReference>
<evidence type="ECO:0000313" key="1">
    <source>
        <dbReference type="EMBL" id="MBH8578782.1"/>
    </source>
</evidence>
<name>A0ABD4KZH1_9GAMM</name>